<gene>
    <name evidence="1" type="ORF">ACFFTL_11570</name>
</gene>
<dbReference type="RefSeq" id="WP_345519047.1">
    <property type="nucleotide sequence ID" value="NZ_BAAAXD010000052.1"/>
</dbReference>
<accession>A0ABV5R524</accession>
<name>A0ABV5R524_9ACTN</name>
<proteinExistence type="predicted"/>
<dbReference type="EMBL" id="JBHMCG010000052">
    <property type="protein sequence ID" value="MFB9572945.1"/>
    <property type="molecule type" value="Genomic_DNA"/>
</dbReference>
<reference evidence="1 2" key="1">
    <citation type="submission" date="2024-09" db="EMBL/GenBank/DDBJ databases">
        <authorList>
            <person name="Sun Q."/>
            <person name="Mori K."/>
        </authorList>
    </citation>
    <scope>NUCLEOTIDE SEQUENCE [LARGE SCALE GENOMIC DNA]</scope>
    <source>
        <strain evidence="1 2">JCM 3331</strain>
    </source>
</reference>
<organism evidence="1 2">
    <name type="scientific">Streptomyces yanii</name>
    <dbReference type="NCBI Taxonomy" id="78510"/>
    <lineage>
        <taxon>Bacteria</taxon>
        <taxon>Bacillati</taxon>
        <taxon>Actinomycetota</taxon>
        <taxon>Actinomycetes</taxon>
        <taxon>Kitasatosporales</taxon>
        <taxon>Streptomycetaceae</taxon>
        <taxon>Streptomyces</taxon>
    </lineage>
</organism>
<keyword evidence="2" id="KW-1185">Reference proteome</keyword>
<sequence>MPIEPQDPRAAVDHLYATLDPLAYPARMRALATWTQSQVRNGDGRGAGRLRSQLDELDTRGPYGRRLAVLAAAIGGDVAFLEARLADPDGTVRRHALKSSLRLPISDTALERAMDDAPAAVRRQLATVIVAGRRTALAERLILSVQETWGDEEAARLLPGCGPEAVERLLPGLFLAVTRWHALGRRYPDLVLDEVARQLAELPEQSRTPWWYRNADVFRATVEARPLRVLDLLELHCPAQLPGPVRAGLGVLLKAAPGRTIRLITAPERLVGPPRSLVSRTALNRVARIGPTELTDLGRAWSHDPDSLALLLRALPPSRRDAFYDAATAGQDLSRSNLASSLLEALPRRRAHAEARRMAAQAAERGARWDTVLAAVAHLPVAEARPQLLAATRRPAAEDRALAYPLLVRNAARSGQAPAVTELLDDLQRLRNEQEPVRSPALAALAQTSPRLFTGADATLLDRITTDAIEARDSSGRTRQALSSLALALLREHAVGGEQNLTDWALDTLQRISGHTGGANLGRLDTCLRHGQEFQVFEALRPWLEAGADKVDHSLTFALARALGRRAHHMRELQELLRQAIQFGDNATVSRAVDLWLDDPSTRDERAVQVLELEPSAAILHPVLRVLTHRRTDLLHLVLADTPPYGRFLAQGARWLPPVDRIGTWLPRQQAAAARLLTRAAGDASLPKHVRAGHIRISASIPELGFQIARRYIDSPDTVLAEAALGALVWTDSPAAALPLLLAHAADDRARIALYAATRAARSVAPSQLEAVLRAALLPADDGALAPAAKVTSRKELVRLAASRLPVNTAAAILAEAFDLPGQHPDVQAACVPVAAELLRSPAAWNLLERAADSLPVTQAAVLRTRPHELRSDDRSPYARLVGQVSGSSDVETAAAAMGLLARWSPWYPEAEQLLLEATVDLDNRSSWRAAADGLVALTASVDSAGPLLEALGQLITAEAKAPARHLDAEGDRDRPARQRISHLVARLATAVATGGKGPRAAALRASELLGGAADFLPAGTHLFAKALDLDAEPAQLLAALQRLEALHTGRPVLAARTAETLRNRLNTARRPGDPLVLLCAVERLTANAGCAGGLFAVALTQALGARTGWTQDWRTQLRALRRHPHPDVRETALALTTAVE</sequence>
<comment type="caution">
    <text evidence="1">The sequence shown here is derived from an EMBL/GenBank/DDBJ whole genome shotgun (WGS) entry which is preliminary data.</text>
</comment>
<evidence type="ECO:0000313" key="2">
    <source>
        <dbReference type="Proteomes" id="UP001589710"/>
    </source>
</evidence>
<evidence type="ECO:0008006" key="3">
    <source>
        <dbReference type="Google" id="ProtNLM"/>
    </source>
</evidence>
<dbReference type="Proteomes" id="UP001589710">
    <property type="component" value="Unassembled WGS sequence"/>
</dbReference>
<protein>
    <recommendedName>
        <fullName evidence="3">HEAT repeat protein</fullName>
    </recommendedName>
</protein>
<evidence type="ECO:0000313" key="1">
    <source>
        <dbReference type="EMBL" id="MFB9572945.1"/>
    </source>
</evidence>